<dbReference type="Pfam" id="PF13715">
    <property type="entry name" value="CarbopepD_reg_2"/>
    <property type="match status" value="1"/>
</dbReference>
<evidence type="ECO:0000259" key="16">
    <source>
        <dbReference type="Pfam" id="PF07715"/>
    </source>
</evidence>
<sequence length="1152" mass="130181">MRQHCFPRDRGSKPYSVGKSTKVVNLKHKGMKKNRLHSDLVCKLTKSNINFQKTKIIFLFIVCLFMQARFVSVQAQNSQVRLKVGQTTVKQIMSEVEKQTDYLFVYSESEVNVDGVVTVKKEKQEITDLLNLLSAHGLSYSFSDNYITLHKKAAGKSGKESGRQVKVSGKVVDSSGEPVIGANVTVKGNPAQGTITNANGEFELVVHTGEVLQVSYIGFRNQEIRVNDGSALKVQMQEDTKLLNEVVVTALGIKREEKALGYAVQKVQGDKLATVKVVDVGTSLTGKIAGLNVQNSTEFNQAPTLLLRGETPLLVIDGVPYKNMSLRDVPADDIETVDVLKGATAAALYGERGGVGVIMITTKKSKEEGLHVSINSSTMFQAGYLKLPEVQSGYSSGEGGKYNHYDFVWGDKLDIGRTAEQWNPQTHQFEVMPLTSRGKNNFKNFLETGFITNNNVSISQKGKYGSVRASLTHVYNKGQYPNTKLNKITYSVSGDMKWNKFSLDGGISFNKRFFPQNYGTGYGKGGYLYNLLVWTGPDYDLREFKDYWVKKDEQQNWMYSGWYDNPYFVANEVLRSSDYSITNGYMNVGYEFTPWLRANLRSGIDVYSERKTWRNPKSANSGWDKNGYFEIERDGGLSMNHDLMLTANHKFGDFSVEGIAGGTLYYYQDDMLQSQTAGGLTIPGYYSLKASVNKATTSSNYKRKQVNSLYGRFSASWKSTLYLDVTARNDWSSTLPSETRSYFYPSLSGSAILSEFIHLPQWMSFWKVRGSWTQTKKDVDIYEINNVYSITTDAWDNLSAATYPTSIRGTLIRPTATRSWEVGTALNFLNNRLRVDFAYYNTLKYNLTRSATVSEASGFSGTMINYGEEQERRGVELTLTGDIIKTSDWEWSATFNWARDRYYYAKVDETYSEQRPWVAAGNRYDAFTLKDWERDPEGNIVHVNGLPKKSEYQSVVGYKSPDWIWGIINTIKYKAFTLNFSIDGRVGGVAYNMMEQALWNTGAHPDSDNQWRYEEVVNGKKTFIGKGVKVVSGTVEYDVDGNIVKDSRTFAPNDVPVSYETYIGRFYPNAYYPVYQTVQDQTFIKLRDLSITYEMPKSICERFRLTGMQLGLVGQNLLIWTKDFKFSDPDQASENLNSPSIRYIGFNVKLNF</sequence>
<dbReference type="PANTHER" id="PTHR32552">
    <property type="entry name" value="FERRICHROME IRON RECEPTOR-RELATED"/>
    <property type="match status" value="1"/>
</dbReference>
<evidence type="ECO:0000256" key="6">
    <source>
        <dbReference type="ARBA" id="ARBA00022729"/>
    </source>
</evidence>
<dbReference type="Gene3D" id="2.60.40.1120">
    <property type="entry name" value="Carboxypeptidase-like, regulatory domain"/>
    <property type="match status" value="1"/>
</dbReference>
<keyword evidence="3 12" id="KW-1134">Transmembrane beta strand</keyword>
<evidence type="ECO:0000256" key="12">
    <source>
        <dbReference type="PROSITE-ProRule" id="PRU01360"/>
    </source>
</evidence>
<keyword evidence="6" id="KW-0732">Signal</keyword>
<keyword evidence="9 13" id="KW-0798">TonB box</keyword>
<keyword evidence="11 12" id="KW-0998">Cell outer membrane</keyword>
<dbReference type="NCBIfam" id="TIGR04056">
    <property type="entry name" value="OMP_RagA_SusC"/>
    <property type="match status" value="1"/>
</dbReference>
<evidence type="ECO:0000256" key="2">
    <source>
        <dbReference type="ARBA" id="ARBA00022448"/>
    </source>
</evidence>
<evidence type="ECO:0000256" key="5">
    <source>
        <dbReference type="ARBA" id="ARBA00022692"/>
    </source>
</evidence>
<dbReference type="SUPFAM" id="SSF56935">
    <property type="entry name" value="Porins"/>
    <property type="match status" value="1"/>
</dbReference>
<feature type="domain" description="TonB-dependent receptor plug" evidence="16">
    <location>
        <begin position="260"/>
        <end position="357"/>
    </location>
</feature>
<keyword evidence="4" id="KW-0410">Iron transport</keyword>
<dbReference type="InterPro" id="IPR036942">
    <property type="entry name" value="Beta-barrel_TonB_sf"/>
</dbReference>
<proteinExistence type="inferred from homology"/>
<dbReference type="AlphaFoldDB" id="A0A449I1J5"/>
<evidence type="ECO:0000256" key="14">
    <source>
        <dbReference type="SAM" id="Phobius"/>
    </source>
</evidence>
<organism evidence="17 18">
    <name type="scientific">Prevotella heparinolytica</name>
    <dbReference type="NCBI Taxonomy" id="28113"/>
    <lineage>
        <taxon>Bacteria</taxon>
        <taxon>Pseudomonadati</taxon>
        <taxon>Bacteroidota</taxon>
        <taxon>Bacteroidia</taxon>
        <taxon>Bacteroidales</taxon>
        <taxon>Bacteroidaceae</taxon>
        <taxon>Bacteroides</taxon>
    </lineage>
</organism>
<comment type="similarity">
    <text evidence="12 13">Belongs to the TonB-dependent receptor family.</text>
</comment>
<keyword evidence="5 12" id="KW-0812">Transmembrane</keyword>
<evidence type="ECO:0000256" key="11">
    <source>
        <dbReference type="ARBA" id="ARBA00023237"/>
    </source>
</evidence>
<evidence type="ECO:0000256" key="9">
    <source>
        <dbReference type="ARBA" id="ARBA00023077"/>
    </source>
</evidence>
<feature type="domain" description="TonB-dependent receptor-like beta-barrel" evidence="15">
    <location>
        <begin position="535"/>
        <end position="978"/>
    </location>
</feature>
<dbReference type="InterPro" id="IPR008969">
    <property type="entry name" value="CarboxyPept-like_regulatory"/>
</dbReference>
<dbReference type="EMBL" id="CAACYH010000004">
    <property type="protein sequence ID" value="VFB13343.1"/>
    <property type="molecule type" value="Genomic_DNA"/>
</dbReference>
<evidence type="ECO:0000313" key="17">
    <source>
        <dbReference type="EMBL" id="VFB13343.1"/>
    </source>
</evidence>
<dbReference type="InterPro" id="IPR012910">
    <property type="entry name" value="Plug_dom"/>
</dbReference>
<dbReference type="InterPro" id="IPR000531">
    <property type="entry name" value="Beta-barrel_TonB"/>
</dbReference>
<accession>A0A449I1J5</accession>
<reference evidence="17 18" key="1">
    <citation type="submission" date="2019-02" db="EMBL/GenBank/DDBJ databases">
        <authorList>
            <consortium name="Pathogen Informatics"/>
        </authorList>
    </citation>
    <scope>NUCLEOTIDE SEQUENCE [LARGE SCALE GENOMIC DNA]</scope>
    <source>
        <strain evidence="17 18">3012STDY7078512</strain>
    </source>
</reference>
<dbReference type="Gene3D" id="2.170.130.10">
    <property type="entry name" value="TonB-dependent receptor, plug domain"/>
    <property type="match status" value="1"/>
</dbReference>
<comment type="subcellular location">
    <subcellularLocation>
        <location evidence="1 12">Cell outer membrane</location>
        <topology evidence="1 12">Multi-pass membrane protein</topology>
    </subcellularLocation>
</comment>
<dbReference type="Pfam" id="PF00593">
    <property type="entry name" value="TonB_dep_Rec_b-barrel"/>
    <property type="match status" value="1"/>
</dbReference>
<keyword evidence="2 12" id="KW-0813">Transport</keyword>
<dbReference type="GO" id="GO:0015344">
    <property type="term" value="F:siderophore uptake transmembrane transporter activity"/>
    <property type="evidence" value="ECO:0007669"/>
    <property type="project" value="TreeGrafter"/>
</dbReference>
<feature type="transmembrane region" description="Helical" evidence="14">
    <location>
        <begin position="56"/>
        <end position="73"/>
    </location>
</feature>
<evidence type="ECO:0000256" key="8">
    <source>
        <dbReference type="ARBA" id="ARBA00023065"/>
    </source>
</evidence>
<evidence type="ECO:0000256" key="7">
    <source>
        <dbReference type="ARBA" id="ARBA00023004"/>
    </source>
</evidence>
<keyword evidence="10 12" id="KW-0472">Membrane</keyword>
<dbReference type="Gene3D" id="2.40.170.20">
    <property type="entry name" value="TonB-dependent receptor, beta-barrel domain"/>
    <property type="match status" value="1"/>
</dbReference>
<evidence type="ECO:0000259" key="15">
    <source>
        <dbReference type="Pfam" id="PF00593"/>
    </source>
</evidence>
<keyword evidence="14" id="KW-1133">Transmembrane helix</keyword>
<dbReference type="InterPro" id="IPR037066">
    <property type="entry name" value="Plug_dom_sf"/>
</dbReference>
<dbReference type="NCBIfam" id="TIGR04057">
    <property type="entry name" value="SusC_RagA_signa"/>
    <property type="match status" value="1"/>
</dbReference>
<evidence type="ECO:0000313" key="18">
    <source>
        <dbReference type="Proteomes" id="UP000396835"/>
    </source>
</evidence>
<evidence type="ECO:0000256" key="3">
    <source>
        <dbReference type="ARBA" id="ARBA00022452"/>
    </source>
</evidence>
<dbReference type="Proteomes" id="UP000396835">
    <property type="component" value="Unassembled WGS sequence"/>
</dbReference>
<protein>
    <submittedName>
        <fullName evidence="17">Putative outer membrane protein</fullName>
    </submittedName>
</protein>
<dbReference type="GO" id="GO:0009279">
    <property type="term" value="C:cell outer membrane"/>
    <property type="evidence" value="ECO:0007669"/>
    <property type="project" value="UniProtKB-SubCell"/>
</dbReference>
<dbReference type="InterPro" id="IPR039426">
    <property type="entry name" value="TonB-dep_rcpt-like"/>
</dbReference>
<dbReference type="FunFam" id="2.60.40.1120:FF:000003">
    <property type="entry name" value="Outer membrane protein Omp121"/>
    <property type="match status" value="1"/>
</dbReference>
<dbReference type="InterPro" id="IPR023997">
    <property type="entry name" value="TonB-dep_OMP_SusC/RagA_CS"/>
</dbReference>
<dbReference type="PROSITE" id="PS52016">
    <property type="entry name" value="TONB_DEPENDENT_REC_3"/>
    <property type="match status" value="1"/>
</dbReference>
<evidence type="ECO:0000256" key="1">
    <source>
        <dbReference type="ARBA" id="ARBA00004571"/>
    </source>
</evidence>
<dbReference type="SUPFAM" id="SSF49464">
    <property type="entry name" value="Carboxypeptidase regulatory domain-like"/>
    <property type="match status" value="1"/>
</dbReference>
<dbReference type="Pfam" id="PF07715">
    <property type="entry name" value="Plug"/>
    <property type="match status" value="1"/>
</dbReference>
<keyword evidence="8" id="KW-0406">Ion transport</keyword>
<dbReference type="InterPro" id="IPR023996">
    <property type="entry name" value="TonB-dep_OMP_SusC/RagA"/>
</dbReference>
<gene>
    <name evidence="17" type="ORF">NCTC7812_00866</name>
</gene>
<evidence type="ECO:0000256" key="10">
    <source>
        <dbReference type="ARBA" id="ARBA00023136"/>
    </source>
</evidence>
<evidence type="ECO:0000256" key="4">
    <source>
        <dbReference type="ARBA" id="ARBA00022496"/>
    </source>
</evidence>
<name>A0A449I1J5_9BACE</name>
<evidence type="ECO:0000256" key="13">
    <source>
        <dbReference type="RuleBase" id="RU003357"/>
    </source>
</evidence>
<dbReference type="PANTHER" id="PTHR32552:SF68">
    <property type="entry name" value="FERRICHROME OUTER MEMBRANE TRANSPORTER_PHAGE RECEPTOR"/>
    <property type="match status" value="1"/>
</dbReference>
<keyword evidence="7" id="KW-0408">Iron</keyword>